<dbReference type="EC" id="2.1.1.33" evidence="9"/>
<reference evidence="10 11" key="1">
    <citation type="submission" date="2017-01" db="EMBL/GenBank/DDBJ databases">
        <title>Draft sequence of Acidihalobacter ferrooxidans strain DSM 14175 (strain V8).</title>
        <authorList>
            <person name="Khaleque H.N."/>
            <person name="Ramsay J.P."/>
            <person name="Murphy R.J.T."/>
            <person name="Kaksonen A.H."/>
            <person name="Boxall N.J."/>
            <person name="Watkin E.L.J."/>
        </authorList>
    </citation>
    <scope>NUCLEOTIDE SEQUENCE [LARGE SCALE GENOMIC DNA]</scope>
    <source>
        <strain evidence="10 11">V8</strain>
    </source>
</reference>
<dbReference type="Pfam" id="PF02390">
    <property type="entry name" value="Methyltransf_4"/>
    <property type="match status" value="1"/>
</dbReference>
<gene>
    <name evidence="9" type="primary">trmB</name>
    <name evidence="10" type="ORF">BW247_01400</name>
</gene>
<dbReference type="NCBIfam" id="TIGR00091">
    <property type="entry name" value="tRNA (guanosine(46)-N7)-methyltransferase TrmB"/>
    <property type="match status" value="1"/>
</dbReference>
<dbReference type="PROSITE" id="PS51625">
    <property type="entry name" value="SAM_MT_TRMB"/>
    <property type="match status" value="1"/>
</dbReference>
<comment type="function">
    <text evidence="2 9">Catalyzes the formation of N(7)-methylguanine at position 46 (m7G46) in tRNA.</text>
</comment>
<evidence type="ECO:0000256" key="8">
    <source>
        <dbReference type="ARBA" id="ARBA00060767"/>
    </source>
</evidence>
<dbReference type="GO" id="GO:0008176">
    <property type="term" value="F:tRNA (guanine(46)-N7)-methyltransferase activity"/>
    <property type="evidence" value="ECO:0007669"/>
    <property type="project" value="UniProtKB-UniRule"/>
</dbReference>
<dbReference type="Gene3D" id="3.40.50.150">
    <property type="entry name" value="Vaccinia Virus protein VP39"/>
    <property type="match status" value="1"/>
</dbReference>
<comment type="catalytic activity">
    <reaction evidence="1 9">
        <text>guanosine(46) in tRNA + S-adenosyl-L-methionine = N(7)-methylguanosine(46) in tRNA + S-adenosyl-L-homocysteine</text>
        <dbReference type="Rhea" id="RHEA:42708"/>
        <dbReference type="Rhea" id="RHEA-COMP:10188"/>
        <dbReference type="Rhea" id="RHEA-COMP:10189"/>
        <dbReference type="ChEBI" id="CHEBI:57856"/>
        <dbReference type="ChEBI" id="CHEBI:59789"/>
        <dbReference type="ChEBI" id="CHEBI:74269"/>
        <dbReference type="ChEBI" id="CHEBI:74480"/>
        <dbReference type="EC" id="2.1.1.33"/>
    </reaction>
</comment>
<comment type="similarity">
    <text evidence="8 9">Belongs to the class I-like SAM-binding methyltransferase superfamily. TrmB family.</text>
</comment>
<keyword evidence="5 9" id="KW-0949">S-adenosyl-L-methionine</keyword>
<dbReference type="PANTHER" id="PTHR23417:SF14">
    <property type="entry name" value="PENTACOTRIPEPTIDE-REPEAT REGION OF PRORP DOMAIN-CONTAINING PROTEIN"/>
    <property type="match status" value="1"/>
</dbReference>
<dbReference type="InterPro" id="IPR003358">
    <property type="entry name" value="tRNA_(Gua-N-7)_MeTrfase_Trmb"/>
</dbReference>
<dbReference type="OrthoDB" id="9802090at2"/>
<dbReference type="SUPFAM" id="SSF53335">
    <property type="entry name" value="S-adenosyl-L-methionine-dependent methyltransferases"/>
    <property type="match status" value="1"/>
</dbReference>
<accession>A0A1P8UDJ4</accession>
<evidence type="ECO:0000313" key="10">
    <source>
        <dbReference type="EMBL" id="APZ41915.1"/>
    </source>
</evidence>
<organism evidence="10 11">
    <name type="scientific">Acidihalobacter ferrooxydans</name>
    <dbReference type="NCBI Taxonomy" id="1765967"/>
    <lineage>
        <taxon>Bacteria</taxon>
        <taxon>Pseudomonadati</taxon>
        <taxon>Pseudomonadota</taxon>
        <taxon>Gammaproteobacteria</taxon>
        <taxon>Chromatiales</taxon>
        <taxon>Ectothiorhodospiraceae</taxon>
        <taxon>Acidihalobacter</taxon>
    </lineage>
</organism>
<dbReference type="RefSeq" id="WP_076835262.1">
    <property type="nucleotide sequence ID" value="NZ_CP019434.1"/>
</dbReference>
<evidence type="ECO:0000313" key="11">
    <source>
        <dbReference type="Proteomes" id="UP000243807"/>
    </source>
</evidence>
<dbReference type="UniPathway" id="UPA00989"/>
<comment type="caution">
    <text evidence="9">Lacks conserved residue(s) required for the propagation of feature annotation.</text>
</comment>
<keyword evidence="4 9" id="KW-0808">Transferase</keyword>
<evidence type="ECO:0000256" key="2">
    <source>
        <dbReference type="ARBA" id="ARBA00003015"/>
    </source>
</evidence>
<keyword evidence="6 9" id="KW-0819">tRNA processing</keyword>
<evidence type="ECO:0000256" key="5">
    <source>
        <dbReference type="ARBA" id="ARBA00022691"/>
    </source>
</evidence>
<feature type="binding site" evidence="9">
    <location>
        <position position="134"/>
    </location>
    <ligand>
        <name>S-adenosyl-L-methionine</name>
        <dbReference type="ChEBI" id="CHEBI:59789"/>
    </ligand>
</feature>
<evidence type="ECO:0000256" key="9">
    <source>
        <dbReference type="HAMAP-Rule" id="MF_01057"/>
    </source>
</evidence>
<dbReference type="PANTHER" id="PTHR23417">
    <property type="entry name" value="3-DEOXY-D-MANNO-OCTULOSONIC-ACID TRANSFERASE/TRNA GUANINE-N 7 - -METHYLTRANSFERASE"/>
    <property type="match status" value="1"/>
</dbReference>
<evidence type="ECO:0000256" key="4">
    <source>
        <dbReference type="ARBA" id="ARBA00022679"/>
    </source>
</evidence>
<protein>
    <recommendedName>
        <fullName evidence="9">tRNA (guanine-N(7)-)-methyltransferase</fullName>
        <ecNumber evidence="9">2.1.1.33</ecNumber>
    </recommendedName>
    <alternativeName>
        <fullName evidence="9">tRNA (guanine(46)-N(7))-methyltransferase</fullName>
    </alternativeName>
    <alternativeName>
        <fullName evidence="9">tRNA(m7G46)-methyltransferase</fullName>
    </alternativeName>
</protein>
<evidence type="ECO:0000256" key="3">
    <source>
        <dbReference type="ARBA" id="ARBA00022603"/>
    </source>
</evidence>
<dbReference type="CDD" id="cd02440">
    <property type="entry name" value="AdoMet_MTases"/>
    <property type="match status" value="1"/>
</dbReference>
<dbReference type="KEGG" id="afy:BW247_01400"/>
<dbReference type="AlphaFoldDB" id="A0A1P8UDJ4"/>
<dbReference type="FunFam" id="3.40.50.150:FF:000035">
    <property type="entry name" value="tRNA (guanine-N(7)-)-methyltransferase"/>
    <property type="match status" value="1"/>
</dbReference>
<evidence type="ECO:0000256" key="1">
    <source>
        <dbReference type="ARBA" id="ARBA00000142"/>
    </source>
</evidence>
<feature type="binding site" evidence="9">
    <location>
        <position position="111"/>
    </location>
    <ligand>
        <name>S-adenosyl-L-methionine</name>
        <dbReference type="ChEBI" id="CHEBI:59789"/>
    </ligand>
</feature>
<comment type="pathway">
    <text evidence="7 9">tRNA modification; N(7)-methylguanine-tRNA biosynthesis.</text>
</comment>
<feature type="binding site" evidence="9">
    <location>
        <begin position="207"/>
        <end position="210"/>
    </location>
    <ligand>
        <name>substrate</name>
    </ligand>
</feature>
<dbReference type="InterPro" id="IPR029063">
    <property type="entry name" value="SAM-dependent_MTases_sf"/>
</dbReference>
<dbReference type="EMBL" id="CP019434">
    <property type="protein sequence ID" value="APZ41915.1"/>
    <property type="molecule type" value="Genomic_DNA"/>
</dbReference>
<evidence type="ECO:0000256" key="6">
    <source>
        <dbReference type="ARBA" id="ARBA00022694"/>
    </source>
</evidence>
<name>A0A1P8UDJ4_9GAMM</name>
<feature type="binding site" evidence="9">
    <location>
        <position position="170"/>
    </location>
    <ligand>
        <name>substrate</name>
    </ligand>
</feature>
<evidence type="ECO:0000256" key="7">
    <source>
        <dbReference type="ARBA" id="ARBA00060552"/>
    </source>
</evidence>
<dbReference type="HAMAP" id="MF_01057">
    <property type="entry name" value="tRNA_methyltr_TrmB"/>
    <property type="match status" value="1"/>
</dbReference>
<feature type="binding site" evidence="9">
    <location>
        <position position="84"/>
    </location>
    <ligand>
        <name>S-adenosyl-L-methionine</name>
        <dbReference type="ChEBI" id="CHEBI:59789"/>
    </ligand>
</feature>
<dbReference type="STRING" id="1765967.BW247_01400"/>
<feature type="binding site" evidence="9">
    <location>
        <position position="59"/>
    </location>
    <ligand>
        <name>S-adenosyl-L-methionine</name>
        <dbReference type="ChEBI" id="CHEBI:59789"/>
    </ligand>
</feature>
<dbReference type="InterPro" id="IPR055361">
    <property type="entry name" value="tRNA_methyltr_TrmB_bact"/>
</dbReference>
<dbReference type="GO" id="GO:0043527">
    <property type="term" value="C:tRNA methyltransferase complex"/>
    <property type="evidence" value="ECO:0007669"/>
    <property type="project" value="TreeGrafter"/>
</dbReference>
<feature type="binding site" evidence="9">
    <location>
        <position position="138"/>
    </location>
    <ligand>
        <name>substrate</name>
    </ligand>
</feature>
<proteinExistence type="inferred from homology"/>
<keyword evidence="3 9" id="KW-0489">Methyltransferase</keyword>
<keyword evidence="11" id="KW-1185">Reference proteome</keyword>
<dbReference type="Proteomes" id="UP000243807">
    <property type="component" value="Chromosome"/>
</dbReference>
<sequence length="228" mass="25620">MHNAKARRPIRSFVRREGRLTPGQERALTALGPRLLLDAQGDTLDLTEVFGRTAPVTLEIGFGNGESLATQAQAHPERDFIGIEVHRPGVGHLLQTIARLALDNLRVFEADAVEVLERRIDDGSLAVIQIFFPDPWHKKRHHKRRLIQPAFVSLLARKLAPGGRIHLATDWAEYAEHMLDVMEATPELGNLHGSRAFAPQPTGRPATKFEQRGQRLGHGVWDLIYRRI</sequence>